<dbReference type="OrthoDB" id="7502542at2"/>
<accession>A0A1H7H6U8</accession>
<evidence type="ECO:0000313" key="3">
    <source>
        <dbReference type="Proteomes" id="UP000183015"/>
    </source>
</evidence>
<feature type="transmembrane region" description="Helical" evidence="1">
    <location>
        <begin position="6"/>
        <end position="25"/>
    </location>
</feature>
<keyword evidence="3" id="KW-1185">Reference proteome</keyword>
<dbReference type="RefSeq" id="WP_052438740.1">
    <property type="nucleotide sequence ID" value="NZ_BBPN01000014.1"/>
</dbReference>
<organism evidence="2 3">
    <name type="scientific">Streptacidiphilus jiangxiensis</name>
    <dbReference type="NCBI Taxonomy" id="235985"/>
    <lineage>
        <taxon>Bacteria</taxon>
        <taxon>Bacillati</taxon>
        <taxon>Actinomycetota</taxon>
        <taxon>Actinomycetes</taxon>
        <taxon>Kitasatosporales</taxon>
        <taxon>Streptomycetaceae</taxon>
        <taxon>Streptacidiphilus</taxon>
    </lineage>
</organism>
<keyword evidence="1" id="KW-0812">Transmembrane</keyword>
<gene>
    <name evidence="2" type="ORF">SAMN05414137_10299</name>
</gene>
<evidence type="ECO:0000256" key="1">
    <source>
        <dbReference type="SAM" id="Phobius"/>
    </source>
</evidence>
<protein>
    <submittedName>
        <fullName evidence="2">Uncharacterized protein</fullName>
    </submittedName>
</protein>
<keyword evidence="1" id="KW-0472">Membrane</keyword>
<dbReference type="Proteomes" id="UP000183015">
    <property type="component" value="Unassembled WGS sequence"/>
</dbReference>
<proteinExistence type="predicted"/>
<evidence type="ECO:0000313" key="2">
    <source>
        <dbReference type="EMBL" id="SEK45989.1"/>
    </source>
</evidence>
<sequence>MPVEWSLILAVVAAAALGVPVFALSRRRPRRLRERFGPEYVSAVEAHEGSARKANRAVREHERQLEALPIGTLDAARTERLRTRWRGLQRQFVNAPVAVVACAVEAMDELLDDMGLPANREDRQILLRSWDERAVRCYRHAHGVVDRTGSGTVSTEELRQSFVSARSVCELLAGAQPPSRRARARGARLTSGRVS</sequence>
<reference evidence="3" key="1">
    <citation type="submission" date="2016-10" db="EMBL/GenBank/DDBJ databases">
        <authorList>
            <person name="Varghese N."/>
        </authorList>
    </citation>
    <scope>NUCLEOTIDE SEQUENCE [LARGE SCALE GENOMIC DNA]</scope>
    <source>
        <strain evidence="3">DSM 45096 / BCRC 16803 / CGMCC 4.1857 / CIP 109030 / JCM 12277 / KCTC 19219 / NBRC 100920 / 33214</strain>
    </source>
</reference>
<dbReference type="STRING" id="235985.SAMN05414137_10299"/>
<name>A0A1H7H6U8_STRJI</name>
<dbReference type="EMBL" id="FOAZ01000002">
    <property type="protein sequence ID" value="SEK45989.1"/>
    <property type="molecule type" value="Genomic_DNA"/>
</dbReference>
<dbReference type="AlphaFoldDB" id="A0A1H7H6U8"/>
<keyword evidence="1" id="KW-1133">Transmembrane helix</keyword>